<gene>
    <name evidence="1" type="ORF">A2961_04515</name>
</gene>
<name>A0A1F8BHU0_9BACT</name>
<proteinExistence type="predicted"/>
<reference evidence="1 2" key="1">
    <citation type="journal article" date="2016" name="Nat. Commun.">
        <title>Thousands of microbial genomes shed light on interconnected biogeochemical processes in an aquifer system.</title>
        <authorList>
            <person name="Anantharaman K."/>
            <person name="Brown C.T."/>
            <person name="Hug L.A."/>
            <person name="Sharon I."/>
            <person name="Castelle C.J."/>
            <person name="Probst A.J."/>
            <person name="Thomas B.C."/>
            <person name="Singh A."/>
            <person name="Wilkins M.J."/>
            <person name="Karaoz U."/>
            <person name="Brodie E.L."/>
            <person name="Williams K.H."/>
            <person name="Hubbard S.S."/>
            <person name="Banfield J.F."/>
        </authorList>
    </citation>
    <scope>NUCLEOTIDE SEQUENCE [LARGE SCALE GENOMIC DNA]</scope>
</reference>
<accession>A0A1F8BHU0</accession>
<comment type="caution">
    <text evidence="1">The sequence shown here is derived from an EMBL/GenBank/DDBJ whole genome shotgun (WGS) entry which is preliminary data.</text>
</comment>
<sequence length="275" mass="32520">MELNKLKKNMTYPPDGWDRISKLWNNNSPVSFYSWECPPRQIQENKKYGRWINFDIDIESVISGKKIDNYTELPRLTSQPEKELWFIKEVVQKNSKASYIKIIADTNGLYLFVKTKNILGNKKIRDLSNKFRDLLTKKAKELLGQFSPEIILFTKIQKPFKKEYEMFFNLIYQSFNTVTKSSFVTQEILDAWMDCMINHIGLTSKDKKERVDVLKRVIASYAAEGMLFELANRFGEMPNPVWINWEEKPELAKTTNILRQRYGLENIPTIYFVRN</sequence>
<dbReference type="AlphaFoldDB" id="A0A1F8BHU0"/>
<dbReference type="Proteomes" id="UP000177082">
    <property type="component" value="Unassembled WGS sequence"/>
</dbReference>
<evidence type="ECO:0000313" key="1">
    <source>
        <dbReference type="EMBL" id="OGM63603.1"/>
    </source>
</evidence>
<organism evidence="1 2">
    <name type="scientific">Candidatus Woesebacteria bacterium RIFCSPLOWO2_01_FULL_39_21</name>
    <dbReference type="NCBI Taxonomy" id="1802519"/>
    <lineage>
        <taxon>Bacteria</taxon>
        <taxon>Candidatus Woeseibacteriota</taxon>
    </lineage>
</organism>
<dbReference type="EMBL" id="MGHF01000013">
    <property type="protein sequence ID" value="OGM63603.1"/>
    <property type="molecule type" value="Genomic_DNA"/>
</dbReference>
<dbReference type="STRING" id="1802519.A2961_04515"/>
<protein>
    <submittedName>
        <fullName evidence="1">Uncharacterized protein</fullName>
    </submittedName>
</protein>
<evidence type="ECO:0000313" key="2">
    <source>
        <dbReference type="Proteomes" id="UP000177082"/>
    </source>
</evidence>